<dbReference type="AlphaFoldDB" id="A0AAV8U585"/>
<dbReference type="GO" id="GO:0009409">
    <property type="term" value="P:response to cold"/>
    <property type="evidence" value="ECO:0007669"/>
    <property type="project" value="TreeGrafter"/>
</dbReference>
<dbReference type="PANTHER" id="PTHR10291:SF0">
    <property type="entry name" value="DEHYDRODOLICHYL DIPHOSPHATE SYNTHASE 2"/>
    <property type="match status" value="1"/>
</dbReference>
<sequence length="326" mass="36846">MSLSLNFSPQPFIASQSCRVPFHRFKHASVLSPSQRRLSPDPICATDPHHEQQRININPADKETALKIRSSPGLSSGDHLVLDTTLPAGLRQELMPKHVGLILDGNRRWARSKSLPVISGYEAGIRSWILLLELCWKWGIKVLSGFAFSTENWGRPKEEVGFLMGLLERTLRDEMRTFMRKNIRVSVIGDVSALPSSLQEAIVEAEEATRNNGGLQLIIAMSYSGQYDIVQACRQIAVKVKDGFIDPQDVSKSLIEQELQTKLTEFPCPDIIIRTSNEHRLSNYFLWQAAYSELYFAPQLLPDFGEAEFVEALVCFQKRNRRFGST</sequence>
<evidence type="ECO:0000256" key="3">
    <source>
        <dbReference type="ARBA" id="ARBA00004922"/>
    </source>
</evidence>
<dbReference type="Pfam" id="PF01255">
    <property type="entry name" value="Prenyltransf"/>
    <property type="match status" value="1"/>
</dbReference>
<accession>A0AAV8U585</accession>
<proteinExistence type="inferred from homology"/>
<dbReference type="GO" id="GO:0045547">
    <property type="term" value="F:ditrans,polycis-polyprenyl diphosphate synthase [(2E,6E)-farnesyl diphosphate specific] activity"/>
    <property type="evidence" value="ECO:0007669"/>
    <property type="project" value="TreeGrafter"/>
</dbReference>
<protein>
    <recommendedName>
        <fullName evidence="6">Alkyl transferase</fullName>
        <ecNumber evidence="6">2.5.1.-</ecNumber>
    </recommendedName>
</protein>
<evidence type="ECO:0000256" key="4">
    <source>
        <dbReference type="ARBA" id="ARBA00005432"/>
    </source>
</evidence>
<dbReference type="SUPFAM" id="SSF64005">
    <property type="entry name" value="Undecaprenyl diphosphate synthase"/>
    <property type="match status" value="1"/>
</dbReference>
<gene>
    <name evidence="7" type="ORF">K2173_016933</name>
</gene>
<reference evidence="7 8" key="1">
    <citation type="submission" date="2021-09" db="EMBL/GenBank/DDBJ databases">
        <title>Genomic insights and catalytic innovation underlie evolution of tropane alkaloids biosynthesis.</title>
        <authorList>
            <person name="Wang Y.-J."/>
            <person name="Tian T."/>
            <person name="Huang J.-P."/>
            <person name="Huang S.-X."/>
        </authorList>
    </citation>
    <scope>NUCLEOTIDE SEQUENCE [LARGE SCALE GENOMIC DNA]</scope>
    <source>
        <strain evidence="7">KIB-2018</strain>
        <tissue evidence="7">Leaf</tissue>
    </source>
</reference>
<dbReference type="GO" id="GO:0016094">
    <property type="term" value="P:polyprenol biosynthetic process"/>
    <property type="evidence" value="ECO:0007669"/>
    <property type="project" value="TreeGrafter"/>
</dbReference>
<evidence type="ECO:0000256" key="6">
    <source>
        <dbReference type="RuleBase" id="RU363018"/>
    </source>
</evidence>
<dbReference type="EMBL" id="JAIWQS010000001">
    <property type="protein sequence ID" value="KAJ8774487.1"/>
    <property type="molecule type" value="Genomic_DNA"/>
</dbReference>
<comment type="caution">
    <text evidence="7">The sequence shown here is derived from an EMBL/GenBank/DDBJ whole genome shotgun (WGS) entry which is preliminary data.</text>
</comment>
<dbReference type="NCBIfam" id="TIGR00055">
    <property type="entry name" value="uppS"/>
    <property type="match status" value="1"/>
</dbReference>
<evidence type="ECO:0000313" key="8">
    <source>
        <dbReference type="Proteomes" id="UP001159364"/>
    </source>
</evidence>
<dbReference type="GO" id="GO:0009570">
    <property type="term" value="C:chloroplast stroma"/>
    <property type="evidence" value="ECO:0007669"/>
    <property type="project" value="TreeGrafter"/>
</dbReference>
<dbReference type="Proteomes" id="UP001159364">
    <property type="component" value="Linkage Group LG01"/>
</dbReference>
<dbReference type="PROSITE" id="PS01066">
    <property type="entry name" value="UPP_SYNTHASE"/>
    <property type="match status" value="1"/>
</dbReference>
<dbReference type="CDD" id="cd00475">
    <property type="entry name" value="Cis_IPPS"/>
    <property type="match status" value="1"/>
</dbReference>
<dbReference type="GO" id="GO:0009668">
    <property type="term" value="P:plastid membrane organization"/>
    <property type="evidence" value="ECO:0007669"/>
    <property type="project" value="TreeGrafter"/>
</dbReference>
<evidence type="ECO:0000256" key="2">
    <source>
        <dbReference type="ARBA" id="ARBA00002674"/>
    </source>
</evidence>
<comment type="cofactor">
    <cofactor evidence="1">
        <name>Mg(2+)</name>
        <dbReference type="ChEBI" id="CHEBI:18420"/>
    </cofactor>
</comment>
<evidence type="ECO:0000256" key="1">
    <source>
        <dbReference type="ARBA" id="ARBA00001946"/>
    </source>
</evidence>
<dbReference type="Gene3D" id="3.40.1180.10">
    <property type="entry name" value="Decaprenyl diphosphate synthase-like"/>
    <property type="match status" value="1"/>
</dbReference>
<keyword evidence="8" id="KW-1185">Reference proteome</keyword>
<dbReference type="HAMAP" id="MF_01139">
    <property type="entry name" value="ISPT"/>
    <property type="match status" value="1"/>
</dbReference>
<dbReference type="InterPro" id="IPR036424">
    <property type="entry name" value="UPP_synth-like_sf"/>
</dbReference>
<organism evidence="7 8">
    <name type="scientific">Erythroxylum novogranatense</name>
    <dbReference type="NCBI Taxonomy" id="1862640"/>
    <lineage>
        <taxon>Eukaryota</taxon>
        <taxon>Viridiplantae</taxon>
        <taxon>Streptophyta</taxon>
        <taxon>Embryophyta</taxon>
        <taxon>Tracheophyta</taxon>
        <taxon>Spermatophyta</taxon>
        <taxon>Magnoliopsida</taxon>
        <taxon>eudicotyledons</taxon>
        <taxon>Gunneridae</taxon>
        <taxon>Pentapetalae</taxon>
        <taxon>rosids</taxon>
        <taxon>fabids</taxon>
        <taxon>Malpighiales</taxon>
        <taxon>Erythroxylaceae</taxon>
        <taxon>Erythroxylum</taxon>
    </lineage>
</organism>
<dbReference type="FunFam" id="3.40.1180.10:FF:000001">
    <property type="entry name" value="(2E,6E)-farnesyl-diphosphate-specific ditrans,polycis-undecaprenyl-diphosphate synthase"/>
    <property type="match status" value="1"/>
</dbReference>
<name>A0AAV8U585_9ROSI</name>
<comment type="function">
    <text evidence="2">Catalyzes cis-prenyl chain elongation to produce the polyprenyl backbone of dolichol, a glycosyl carrier-lipid required for the biosynthesis of several classes of glycoprotein.</text>
</comment>
<dbReference type="EC" id="2.5.1.-" evidence="6"/>
<evidence type="ECO:0000256" key="5">
    <source>
        <dbReference type="ARBA" id="ARBA00022679"/>
    </source>
</evidence>
<dbReference type="InterPro" id="IPR001441">
    <property type="entry name" value="UPP_synth-like"/>
</dbReference>
<dbReference type="PANTHER" id="PTHR10291">
    <property type="entry name" value="DEHYDRODOLICHYL DIPHOSPHATE SYNTHASE FAMILY MEMBER"/>
    <property type="match status" value="1"/>
</dbReference>
<evidence type="ECO:0000313" key="7">
    <source>
        <dbReference type="EMBL" id="KAJ8774487.1"/>
    </source>
</evidence>
<dbReference type="InterPro" id="IPR018520">
    <property type="entry name" value="UPP_synth-like_CS"/>
</dbReference>
<comment type="pathway">
    <text evidence="3">Protein modification; protein glycosylation.</text>
</comment>
<comment type="similarity">
    <text evidence="4 6">Belongs to the UPP synthase family.</text>
</comment>
<keyword evidence="5 6" id="KW-0808">Transferase</keyword>